<proteinExistence type="predicted"/>
<keyword evidence="3" id="KW-1185">Reference proteome</keyword>
<dbReference type="Proteomes" id="UP001221142">
    <property type="component" value="Unassembled WGS sequence"/>
</dbReference>
<name>A0AAD7BQI8_9AGAR</name>
<feature type="chain" id="PRO_5041923706" evidence="1">
    <location>
        <begin position="22"/>
        <end position="325"/>
    </location>
</feature>
<accession>A0AAD7BQI8</accession>
<organism evidence="2 3">
    <name type="scientific">Roridomyces roridus</name>
    <dbReference type="NCBI Taxonomy" id="1738132"/>
    <lineage>
        <taxon>Eukaryota</taxon>
        <taxon>Fungi</taxon>
        <taxon>Dikarya</taxon>
        <taxon>Basidiomycota</taxon>
        <taxon>Agaricomycotina</taxon>
        <taxon>Agaricomycetes</taxon>
        <taxon>Agaricomycetidae</taxon>
        <taxon>Agaricales</taxon>
        <taxon>Marasmiineae</taxon>
        <taxon>Mycenaceae</taxon>
        <taxon>Roridomyces</taxon>
    </lineage>
</organism>
<evidence type="ECO:0000256" key="1">
    <source>
        <dbReference type="SAM" id="SignalP"/>
    </source>
</evidence>
<gene>
    <name evidence="2" type="ORF">FB45DRAFT_868677</name>
</gene>
<keyword evidence="1" id="KW-0732">Signal</keyword>
<protein>
    <submittedName>
        <fullName evidence="2">Uncharacterized protein</fullName>
    </submittedName>
</protein>
<feature type="signal peptide" evidence="1">
    <location>
        <begin position="1"/>
        <end position="21"/>
    </location>
</feature>
<sequence>MQFNLALLTSALLVAVSPVLGADFVWFSGAGCTGSVIARSPGVTPGECVWLTNGGSAKSISYSGVPNHANFFESGGAHDVCSNGATIVTGGGSGCATGPAGAEVRDEFGGTREEIRGVTRGQSDRIVIFVWLQHMLSLDPNAGARRSAIMSHVQLTELISSFGHLRCWTRVQILDPVPYQCKCWHLATTHALRAYDVTFDPGLSYTVLLWGKNWYLENFHGPSLGFTQEALRAPRISCSPDSVSPRALTPFARGTVEGIGPVNRRSCLMIGNHLNCLIARLHVTVGISELNLISLVPAGTVLSFARTIPGGLETDDEPQKSEEAA</sequence>
<evidence type="ECO:0000313" key="3">
    <source>
        <dbReference type="Proteomes" id="UP001221142"/>
    </source>
</evidence>
<dbReference type="EMBL" id="JARKIF010000011">
    <property type="protein sequence ID" value="KAJ7627460.1"/>
    <property type="molecule type" value="Genomic_DNA"/>
</dbReference>
<reference evidence="2" key="1">
    <citation type="submission" date="2023-03" db="EMBL/GenBank/DDBJ databases">
        <title>Massive genome expansion in bonnet fungi (Mycena s.s.) driven by repeated elements and novel gene families across ecological guilds.</title>
        <authorList>
            <consortium name="Lawrence Berkeley National Laboratory"/>
            <person name="Harder C.B."/>
            <person name="Miyauchi S."/>
            <person name="Viragh M."/>
            <person name="Kuo A."/>
            <person name="Thoen E."/>
            <person name="Andreopoulos B."/>
            <person name="Lu D."/>
            <person name="Skrede I."/>
            <person name="Drula E."/>
            <person name="Henrissat B."/>
            <person name="Morin E."/>
            <person name="Kohler A."/>
            <person name="Barry K."/>
            <person name="LaButti K."/>
            <person name="Morin E."/>
            <person name="Salamov A."/>
            <person name="Lipzen A."/>
            <person name="Mereny Z."/>
            <person name="Hegedus B."/>
            <person name="Baldrian P."/>
            <person name="Stursova M."/>
            <person name="Weitz H."/>
            <person name="Taylor A."/>
            <person name="Grigoriev I.V."/>
            <person name="Nagy L.G."/>
            <person name="Martin F."/>
            <person name="Kauserud H."/>
        </authorList>
    </citation>
    <scope>NUCLEOTIDE SEQUENCE</scope>
    <source>
        <strain evidence="2">9284</strain>
    </source>
</reference>
<comment type="caution">
    <text evidence="2">The sequence shown here is derived from an EMBL/GenBank/DDBJ whole genome shotgun (WGS) entry which is preliminary data.</text>
</comment>
<dbReference type="AlphaFoldDB" id="A0AAD7BQI8"/>
<evidence type="ECO:0000313" key="2">
    <source>
        <dbReference type="EMBL" id="KAJ7627460.1"/>
    </source>
</evidence>